<feature type="transmembrane region" description="Helical" evidence="1">
    <location>
        <begin position="182"/>
        <end position="201"/>
    </location>
</feature>
<protein>
    <submittedName>
        <fullName evidence="3">Hypothetical membrane protein</fullName>
    </submittedName>
    <submittedName>
        <fullName evidence="2">Putative multitransmembrane protein</fullName>
    </submittedName>
</protein>
<evidence type="ECO:0000313" key="3">
    <source>
        <dbReference type="EMBL" id="VEH05991.1"/>
    </source>
</evidence>
<dbReference type="InterPro" id="IPR012507">
    <property type="entry name" value="YibE_F"/>
</dbReference>
<evidence type="ECO:0000313" key="2">
    <source>
        <dbReference type="EMBL" id="AKE42096.1"/>
    </source>
</evidence>
<dbReference type="STRING" id="35755.UL82_09795"/>
<feature type="transmembrane region" description="Helical" evidence="1">
    <location>
        <begin position="378"/>
        <end position="400"/>
    </location>
</feature>
<organism evidence="2 4">
    <name type="scientific">Corynebacterium kutscheri</name>
    <dbReference type="NCBI Taxonomy" id="35755"/>
    <lineage>
        <taxon>Bacteria</taxon>
        <taxon>Bacillati</taxon>
        <taxon>Actinomycetota</taxon>
        <taxon>Actinomycetes</taxon>
        <taxon>Mycobacteriales</taxon>
        <taxon>Corynebacteriaceae</taxon>
        <taxon>Corynebacterium</taxon>
    </lineage>
</organism>
<dbReference type="Proteomes" id="UP000033457">
    <property type="component" value="Chromosome"/>
</dbReference>
<dbReference type="Proteomes" id="UP000271380">
    <property type="component" value="Chromosome"/>
</dbReference>
<keyword evidence="1" id="KW-0812">Transmembrane</keyword>
<evidence type="ECO:0000313" key="5">
    <source>
        <dbReference type="Proteomes" id="UP000271380"/>
    </source>
</evidence>
<accession>A0A0F6TEF7</accession>
<keyword evidence="1" id="KW-1133">Transmembrane helix</keyword>
<dbReference type="HOGENOM" id="CLU_028166_3_0_11"/>
<dbReference type="EMBL" id="CP011312">
    <property type="protein sequence ID" value="AKE42096.1"/>
    <property type="molecule type" value="Genomic_DNA"/>
</dbReference>
<feature type="transmembrane region" description="Helical" evidence="1">
    <location>
        <begin position="207"/>
        <end position="228"/>
    </location>
</feature>
<dbReference type="PANTHER" id="PTHR41771">
    <property type="entry name" value="MEMBRANE PROTEIN-RELATED"/>
    <property type="match status" value="1"/>
</dbReference>
<feature type="transmembrane region" description="Helical" evidence="1">
    <location>
        <begin position="156"/>
        <end position="175"/>
    </location>
</feature>
<dbReference type="KEGG" id="cku:UL82_09795"/>
<feature type="transmembrane region" description="Helical" evidence="1">
    <location>
        <begin position="235"/>
        <end position="257"/>
    </location>
</feature>
<gene>
    <name evidence="3" type="ORF">NCTC949_00894</name>
    <name evidence="2" type="ORF">UL82_09795</name>
</gene>
<reference evidence="2 4" key="1">
    <citation type="journal article" date="2015" name="Genome Announc.">
        <title>Complete Genome Sequence of Corynebacterium kutscheri DSM 20755, a Corynebacterial Type Strain with Remarkably Low G+C Content of Chromosomal DNA.</title>
        <authorList>
            <person name="Ruckert C."/>
            <person name="Albersmeier A."/>
            <person name="Winkler A."/>
            <person name="Tauch A."/>
        </authorList>
    </citation>
    <scope>NUCLEOTIDE SEQUENCE [LARGE SCALE GENOMIC DNA]</scope>
    <source>
        <strain evidence="2 4">DSM 20755</strain>
    </source>
</reference>
<reference evidence="3 5" key="2">
    <citation type="submission" date="2018-12" db="EMBL/GenBank/DDBJ databases">
        <authorList>
            <consortium name="Pathogen Informatics"/>
        </authorList>
    </citation>
    <scope>NUCLEOTIDE SEQUENCE [LARGE SCALE GENOMIC DNA]</scope>
    <source>
        <strain evidence="3 5">NCTC949</strain>
    </source>
</reference>
<keyword evidence="4" id="KW-1185">Reference proteome</keyword>
<dbReference type="Pfam" id="PF07907">
    <property type="entry name" value="YibE_F"/>
    <property type="match status" value="1"/>
</dbReference>
<dbReference type="AlphaFoldDB" id="A0A0F6TEF7"/>
<dbReference type="PANTHER" id="PTHR41771:SF1">
    <property type="entry name" value="MEMBRANE PROTEIN"/>
    <property type="match status" value="1"/>
</dbReference>
<dbReference type="EMBL" id="LR134377">
    <property type="protein sequence ID" value="VEH05991.1"/>
    <property type="molecule type" value="Genomic_DNA"/>
</dbReference>
<proteinExistence type="predicted"/>
<feature type="transmembrane region" description="Helical" evidence="1">
    <location>
        <begin position="20"/>
        <end position="39"/>
    </location>
</feature>
<feature type="transmembrane region" description="Helical" evidence="1">
    <location>
        <begin position="277"/>
        <end position="295"/>
    </location>
</feature>
<keyword evidence="1" id="KW-0472">Membrane</keyword>
<sequence>MGRHATAAPSSAWNLWRRLLAGFLALAAMLTIAGIAMLWPHKDVVNIAEDFVTTSSLNQVQVGGKVVALVDGACANDAVGKVFRDSPMYTPATGEHSCQLATVEITTGKDAGQRTLLSSTGQPGEPVFAMDEKLRLGVLENSDGSSTYTFADYDRGLSLTVWGIVIALGIIVFAAWRGVRAIIGLVITLGFIAAFLLPALLTGGHAVLLAVVTGSAILFVVVFIVHGFNWKSASALAGTLVALVIAAILTSVAISSTSLRGLGEEANLKILLYLPEVSISGLLLCGFIIGCLGVLNDVTISQASTIKELYELDPQATPLRLFIGAMKVGRDHISSMVYTLALTYTGAFLPTLLLVSVAQRSVLQTLTSDVMATELLRSGIGALALTLAVPISTLVAAVTVPDATQAKTPA</sequence>
<evidence type="ECO:0000313" key="4">
    <source>
        <dbReference type="Proteomes" id="UP000033457"/>
    </source>
</evidence>
<dbReference type="OrthoDB" id="5846312at2"/>
<evidence type="ECO:0000256" key="1">
    <source>
        <dbReference type="SAM" id="Phobius"/>
    </source>
</evidence>
<feature type="transmembrane region" description="Helical" evidence="1">
    <location>
        <begin position="336"/>
        <end position="358"/>
    </location>
</feature>
<dbReference type="RefSeq" id="WP_046440675.1">
    <property type="nucleotide sequence ID" value="NZ_CP011312.1"/>
</dbReference>
<name>A0A0F6TEF7_9CORY</name>